<organism evidence="1 2">
    <name type="scientific">Acinetobacter chinensis</name>
    <dbReference type="NCBI Taxonomy" id="2004650"/>
    <lineage>
        <taxon>Bacteria</taxon>
        <taxon>Pseudomonadati</taxon>
        <taxon>Pseudomonadota</taxon>
        <taxon>Gammaproteobacteria</taxon>
        <taxon>Moraxellales</taxon>
        <taxon>Moraxellaceae</taxon>
        <taxon>Acinetobacter</taxon>
    </lineage>
</organism>
<dbReference type="RefSeq" id="WP_087514114.1">
    <property type="nucleotide sequence ID" value="NZ_CP032134.1"/>
</dbReference>
<gene>
    <name evidence="1" type="ORF">CDG60_14060</name>
</gene>
<accession>A0A3B7LXJ4</accession>
<sequence>MIYWNKIGVPINQKIFQKSEFKFPDQHSPESTRWFYETPNAQEKLIKTNQLPEMDCQNWNKSGLYYKTLTTKPFSDLTKFNQSIIEQTDKQIAHELKQLKPFEKQIVELQYVGKSRSIGDDLHLYFSKIDKQWYLSAFDNSGNCDA</sequence>
<dbReference type="AlphaFoldDB" id="A0A3B7LXJ4"/>
<dbReference type="EMBL" id="CP032134">
    <property type="protein sequence ID" value="AXY57586.1"/>
    <property type="molecule type" value="Genomic_DNA"/>
</dbReference>
<name>A0A3B7LXJ4_9GAMM</name>
<reference evidence="2" key="1">
    <citation type="submission" date="2018-09" db="EMBL/GenBank/DDBJ databases">
        <title>The complete genome of Acinetobacter sp. strain WCHAc010005.</title>
        <authorList>
            <person name="Hu Y."/>
            <person name="Long H."/>
            <person name="Feng Y."/>
            <person name="Zong Z."/>
        </authorList>
    </citation>
    <scope>NUCLEOTIDE SEQUENCE [LARGE SCALE GENOMIC DNA]</scope>
    <source>
        <strain evidence="2">WCHAc010005</strain>
    </source>
</reference>
<evidence type="ECO:0000313" key="1">
    <source>
        <dbReference type="EMBL" id="AXY57586.1"/>
    </source>
</evidence>
<evidence type="ECO:0000313" key="2">
    <source>
        <dbReference type="Proteomes" id="UP000263753"/>
    </source>
</evidence>
<dbReference type="KEGG" id="achi:CDG60_14060"/>
<dbReference type="Proteomes" id="UP000263753">
    <property type="component" value="Chromosome"/>
</dbReference>
<protein>
    <submittedName>
        <fullName evidence="1">Uncharacterized protein</fullName>
    </submittedName>
</protein>
<proteinExistence type="predicted"/>